<keyword evidence="3" id="KW-1185">Reference proteome</keyword>
<feature type="region of interest" description="Disordered" evidence="1">
    <location>
        <begin position="42"/>
        <end position="61"/>
    </location>
</feature>
<accession>A0ABT6T659</accession>
<sequence length="61" mass="6805">MRITYLRACEILSAYAYGGHILHMYYASADLRDITHCATPGSTPAIRSKPNDQQTLSFPTD</sequence>
<dbReference type="Proteomes" id="UP001237105">
    <property type="component" value="Unassembled WGS sequence"/>
</dbReference>
<comment type="caution">
    <text evidence="2">The sequence shown here is derived from an EMBL/GenBank/DDBJ whole genome shotgun (WGS) entry which is preliminary data.</text>
</comment>
<dbReference type="EMBL" id="JASCIS010000053">
    <property type="protein sequence ID" value="MDI3423366.1"/>
    <property type="molecule type" value="Genomic_DNA"/>
</dbReference>
<dbReference type="RefSeq" id="WP_282539210.1">
    <property type="nucleotide sequence ID" value="NZ_JASCIS010000053.1"/>
</dbReference>
<protein>
    <submittedName>
        <fullName evidence="2">Uncharacterized protein</fullName>
    </submittedName>
</protein>
<gene>
    <name evidence="2" type="ORF">QIT00_33310</name>
</gene>
<organism evidence="2 3">
    <name type="scientific">Streptomyces luteolus</name>
    <dbReference type="NCBI Taxonomy" id="3043615"/>
    <lineage>
        <taxon>Bacteria</taxon>
        <taxon>Bacillati</taxon>
        <taxon>Actinomycetota</taxon>
        <taxon>Actinomycetes</taxon>
        <taxon>Kitasatosporales</taxon>
        <taxon>Streptomycetaceae</taxon>
        <taxon>Streptomyces</taxon>
    </lineage>
</organism>
<evidence type="ECO:0000313" key="3">
    <source>
        <dbReference type="Proteomes" id="UP001237105"/>
    </source>
</evidence>
<proteinExistence type="predicted"/>
<name>A0ABT6T659_9ACTN</name>
<feature type="compositionally biased region" description="Polar residues" evidence="1">
    <location>
        <begin position="51"/>
        <end position="61"/>
    </location>
</feature>
<evidence type="ECO:0000313" key="2">
    <source>
        <dbReference type="EMBL" id="MDI3423366.1"/>
    </source>
</evidence>
<reference evidence="2 3" key="1">
    <citation type="submission" date="2023-05" db="EMBL/GenBank/DDBJ databases">
        <title>Draft genome sequence of Streptomyces sp. B-S-A12 isolated from a cave soil in Thailand.</title>
        <authorList>
            <person name="Chamroensaksri N."/>
            <person name="Muangham S."/>
        </authorList>
    </citation>
    <scope>NUCLEOTIDE SEQUENCE [LARGE SCALE GENOMIC DNA]</scope>
    <source>
        <strain evidence="2 3">B-S-A12</strain>
    </source>
</reference>
<evidence type="ECO:0000256" key="1">
    <source>
        <dbReference type="SAM" id="MobiDB-lite"/>
    </source>
</evidence>